<evidence type="ECO:0000259" key="1">
    <source>
        <dbReference type="PROSITE" id="PS50995"/>
    </source>
</evidence>
<dbReference type="RefSeq" id="WP_069464592.1">
    <property type="nucleotide sequence ID" value="NZ_FODD01000007.1"/>
</dbReference>
<proteinExistence type="predicted"/>
<evidence type="ECO:0000313" key="3">
    <source>
        <dbReference type="Proteomes" id="UP000181951"/>
    </source>
</evidence>
<gene>
    <name evidence="2" type="ORF">SAMN05216267_1007217</name>
</gene>
<dbReference type="SUPFAM" id="SSF46785">
    <property type="entry name" value="Winged helix' DNA-binding domain"/>
    <property type="match status" value="1"/>
</dbReference>
<dbReference type="STRING" id="310780.SAMN05216267_1007217"/>
<dbReference type="EMBL" id="FODD01000007">
    <property type="protein sequence ID" value="SEN63830.1"/>
    <property type="molecule type" value="Genomic_DNA"/>
</dbReference>
<dbReference type="PANTHER" id="PTHR33164:SF106">
    <property type="entry name" value="TRANSCRIPTIONAL REGULATORY PROTEIN"/>
    <property type="match status" value="1"/>
</dbReference>
<dbReference type="PANTHER" id="PTHR33164">
    <property type="entry name" value="TRANSCRIPTIONAL REGULATOR, MARR FAMILY"/>
    <property type="match status" value="1"/>
</dbReference>
<organism evidence="2 3">
    <name type="scientific">Actinacidiphila rubida</name>
    <dbReference type="NCBI Taxonomy" id="310780"/>
    <lineage>
        <taxon>Bacteria</taxon>
        <taxon>Bacillati</taxon>
        <taxon>Actinomycetota</taxon>
        <taxon>Actinomycetes</taxon>
        <taxon>Kitasatosporales</taxon>
        <taxon>Streptomycetaceae</taxon>
        <taxon>Actinacidiphila</taxon>
    </lineage>
</organism>
<protein>
    <submittedName>
        <fullName evidence="2">DNA-binding transcriptional regulator, MarR family</fullName>
    </submittedName>
</protein>
<reference evidence="2 3" key="1">
    <citation type="submission" date="2016-10" db="EMBL/GenBank/DDBJ databases">
        <authorList>
            <person name="de Groot N.N."/>
        </authorList>
    </citation>
    <scope>NUCLEOTIDE SEQUENCE [LARGE SCALE GENOMIC DNA]</scope>
    <source>
        <strain evidence="2 3">CGMCC 4.2026</strain>
    </source>
</reference>
<dbReference type="SMART" id="SM00347">
    <property type="entry name" value="HTH_MARR"/>
    <property type="match status" value="1"/>
</dbReference>
<name>A0A1H8I4U1_9ACTN</name>
<keyword evidence="2" id="KW-0238">DNA-binding</keyword>
<dbReference type="Pfam" id="PF01047">
    <property type="entry name" value="MarR"/>
    <property type="match status" value="1"/>
</dbReference>
<feature type="domain" description="HTH marR-type" evidence="1">
    <location>
        <begin position="8"/>
        <end position="154"/>
    </location>
</feature>
<accession>A0A1H8I4U1</accession>
<dbReference type="InterPro" id="IPR036390">
    <property type="entry name" value="WH_DNA-bd_sf"/>
</dbReference>
<sequence length="174" mass="18713">MDSTALDEDAAASALRRRARLTGRIKDGLRDLSVQMALLSHQVGAQLDLRDSDLECLDLVGRYGPIGPTALARRAGMHPATLTGVLDRLERGGWVVRTPNPADRRSILVKVVKEKEAEVAFMFAGLDTAMDEVCAQISDPDLVMLADFLLRSAKASRAATDDLAENGRPTVAGC</sequence>
<dbReference type="AlphaFoldDB" id="A0A1H8I4U1"/>
<dbReference type="Gene3D" id="1.10.10.10">
    <property type="entry name" value="Winged helix-like DNA-binding domain superfamily/Winged helix DNA-binding domain"/>
    <property type="match status" value="1"/>
</dbReference>
<dbReference type="OrthoDB" id="3173926at2"/>
<dbReference type="Proteomes" id="UP000181951">
    <property type="component" value="Unassembled WGS sequence"/>
</dbReference>
<evidence type="ECO:0000313" key="2">
    <source>
        <dbReference type="EMBL" id="SEN63830.1"/>
    </source>
</evidence>
<dbReference type="InterPro" id="IPR000835">
    <property type="entry name" value="HTH_MarR-typ"/>
</dbReference>
<dbReference type="InterPro" id="IPR036388">
    <property type="entry name" value="WH-like_DNA-bd_sf"/>
</dbReference>
<dbReference type="InterPro" id="IPR039422">
    <property type="entry name" value="MarR/SlyA-like"/>
</dbReference>
<dbReference type="PROSITE" id="PS50995">
    <property type="entry name" value="HTH_MARR_2"/>
    <property type="match status" value="1"/>
</dbReference>
<dbReference type="GO" id="GO:0003677">
    <property type="term" value="F:DNA binding"/>
    <property type="evidence" value="ECO:0007669"/>
    <property type="project" value="UniProtKB-KW"/>
</dbReference>
<dbReference type="GO" id="GO:0006950">
    <property type="term" value="P:response to stress"/>
    <property type="evidence" value="ECO:0007669"/>
    <property type="project" value="TreeGrafter"/>
</dbReference>
<dbReference type="GO" id="GO:0003700">
    <property type="term" value="F:DNA-binding transcription factor activity"/>
    <property type="evidence" value="ECO:0007669"/>
    <property type="project" value="InterPro"/>
</dbReference>
<keyword evidence="3" id="KW-1185">Reference proteome</keyword>